<dbReference type="Proteomes" id="UP000271426">
    <property type="component" value="Chromosome"/>
</dbReference>
<feature type="transmembrane region" description="Helical" evidence="1">
    <location>
        <begin position="100"/>
        <end position="120"/>
    </location>
</feature>
<organism evidence="2 3">
    <name type="scientific">Corynebacterium pseudopelargi</name>
    <dbReference type="NCBI Taxonomy" id="2080757"/>
    <lineage>
        <taxon>Bacteria</taxon>
        <taxon>Bacillati</taxon>
        <taxon>Actinomycetota</taxon>
        <taxon>Actinomycetes</taxon>
        <taxon>Mycobacteriales</taxon>
        <taxon>Corynebacteriaceae</taxon>
        <taxon>Corynebacterium</taxon>
    </lineage>
</organism>
<keyword evidence="3" id="KW-1185">Reference proteome</keyword>
<sequence>MLAALLTCVAMLAIAIVADAPGWLYVLTITCGTFGIAPFVGNSLVRIIPESFWRRLRLSRDSSRRLGVKIFNSTLTRIGWNKLVFEMRGDDPWNPRHMQAAAAGHGWGFLIHLVASVWACCAQSCLVAAILVVLGVLLHLYPVLLQIYVLTQLREHKIGR</sequence>
<proteinExistence type="predicted"/>
<name>A0A3G6IWU1_9CORY</name>
<accession>A0A3G6IWU1</accession>
<dbReference type="KEGG" id="cpso:CPPEL_09650"/>
<evidence type="ECO:0000313" key="2">
    <source>
        <dbReference type="EMBL" id="AZA10033.1"/>
    </source>
</evidence>
<dbReference type="AlphaFoldDB" id="A0A3G6IWU1"/>
<feature type="transmembrane region" description="Helical" evidence="1">
    <location>
        <begin position="25"/>
        <end position="48"/>
    </location>
</feature>
<gene>
    <name evidence="2" type="ORF">CPPEL_09650</name>
</gene>
<protein>
    <recommendedName>
        <fullName evidence="4">Glycosyl-4,4'-diaponeurosporenoate acyltransferase</fullName>
    </recommendedName>
</protein>
<dbReference type="EMBL" id="CP033898">
    <property type="protein sequence ID" value="AZA10033.1"/>
    <property type="molecule type" value="Genomic_DNA"/>
</dbReference>
<keyword evidence="1" id="KW-0472">Membrane</keyword>
<keyword evidence="1" id="KW-1133">Transmembrane helix</keyword>
<evidence type="ECO:0000313" key="3">
    <source>
        <dbReference type="Proteomes" id="UP000271426"/>
    </source>
</evidence>
<evidence type="ECO:0008006" key="4">
    <source>
        <dbReference type="Google" id="ProtNLM"/>
    </source>
</evidence>
<evidence type="ECO:0000256" key="1">
    <source>
        <dbReference type="SAM" id="Phobius"/>
    </source>
</evidence>
<keyword evidence="1" id="KW-0812">Transmembrane</keyword>
<dbReference type="RefSeq" id="WP_123960912.1">
    <property type="nucleotide sequence ID" value="NZ_CP033898.1"/>
</dbReference>
<reference evidence="2 3" key="1">
    <citation type="submission" date="2018-11" db="EMBL/GenBank/DDBJ databases">
        <authorList>
            <person name="Kleinhagauer T."/>
            <person name="Glaeser S.P."/>
            <person name="Spergser J."/>
            <person name="Ruckert C."/>
            <person name="Kaempfer P."/>
            <person name="Busse H.-J."/>
        </authorList>
    </citation>
    <scope>NUCLEOTIDE SEQUENCE [LARGE SCALE GENOMIC DNA]</scope>
    <source>
        <strain evidence="2 3">812CH</strain>
    </source>
</reference>
<dbReference type="OrthoDB" id="4427041at2"/>
<feature type="transmembrane region" description="Helical" evidence="1">
    <location>
        <begin position="126"/>
        <end position="150"/>
    </location>
</feature>